<feature type="compositionally biased region" description="Basic residues" evidence="1">
    <location>
        <begin position="42"/>
        <end position="51"/>
    </location>
</feature>
<dbReference type="EnsemblMetazoa" id="GAUT001138-RA">
    <property type="protein sequence ID" value="GAUT001138-PA"/>
    <property type="gene ID" value="GAUT001138"/>
</dbReference>
<dbReference type="AlphaFoldDB" id="A0A1A9UDS5"/>
<keyword evidence="3" id="KW-1185">Reference proteome</keyword>
<dbReference type="Proteomes" id="UP000078200">
    <property type="component" value="Unassembled WGS sequence"/>
</dbReference>
<evidence type="ECO:0000256" key="1">
    <source>
        <dbReference type="SAM" id="MobiDB-lite"/>
    </source>
</evidence>
<dbReference type="VEuPathDB" id="VectorBase:GAUT001138"/>
<evidence type="ECO:0000313" key="3">
    <source>
        <dbReference type="Proteomes" id="UP000078200"/>
    </source>
</evidence>
<proteinExistence type="predicted"/>
<organism evidence="2 3">
    <name type="scientific">Glossina austeni</name>
    <name type="common">Savannah tsetse fly</name>
    <dbReference type="NCBI Taxonomy" id="7395"/>
    <lineage>
        <taxon>Eukaryota</taxon>
        <taxon>Metazoa</taxon>
        <taxon>Ecdysozoa</taxon>
        <taxon>Arthropoda</taxon>
        <taxon>Hexapoda</taxon>
        <taxon>Insecta</taxon>
        <taxon>Pterygota</taxon>
        <taxon>Neoptera</taxon>
        <taxon>Endopterygota</taxon>
        <taxon>Diptera</taxon>
        <taxon>Brachycera</taxon>
        <taxon>Muscomorpha</taxon>
        <taxon>Hippoboscoidea</taxon>
        <taxon>Glossinidae</taxon>
        <taxon>Glossina</taxon>
    </lineage>
</organism>
<name>A0A1A9UDS5_GLOAU</name>
<feature type="region of interest" description="Disordered" evidence="1">
    <location>
        <begin position="1"/>
        <end position="61"/>
    </location>
</feature>
<accession>A0A1A9UDS5</accession>
<feature type="region of interest" description="Disordered" evidence="1">
    <location>
        <begin position="79"/>
        <end position="115"/>
    </location>
</feature>
<evidence type="ECO:0000313" key="2">
    <source>
        <dbReference type="EnsemblMetazoa" id="GAUT001138-PA"/>
    </source>
</evidence>
<sequence>MLRKVTHYLATNNRETNPKDEAGMKCSMMPPHYEDLSSSPNRNRRKPRSKKSGVLSMNKPEKKVVHHVPLNRVIKALSHKRVGNGASSSFTRKGQKDRILMPKKLQARFNSERNK</sequence>
<protein>
    <submittedName>
        <fullName evidence="2">Uncharacterized protein</fullName>
    </submittedName>
</protein>
<reference evidence="2" key="1">
    <citation type="submission" date="2020-05" db="UniProtKB">
        <authorList>
            <consortium name="EnsemblMetazoa"/>
        </authorList>
    </citation>
    <scope>IDENTIFICATION</scope>
    <source>
        <strain evidence="2">TTRI</strain>
    </source>
</reference>